<dbReference type="GO" id="GO:0046872">
    <property type="term" value="F:metal ion binding"/>
    <property type="evidence" value="ECO:0007669"/>
    <property type="project" value="UniProtKB-UniRule"/>
</dbReference>
<proteinExistence type="inferred from homology"/>
<dbReference type="CDD" id="cd00143">
    <property type="entry name" value="PP2Cc"/>
    <property type="match status" value="1"/>
</dbReference>
<dbReference type="EC" id="3.1.3.16" evidence="1"/>
<dbReference type="SMART" id="SM00331">
    <property type="entry name" value="PP2C_SIG"/>
    <property type="match status" value="1"/>
</dbReference>
<comment type="similarity">
    <text evidence="1">Belongs to the PP2C family.</text>
</comment>
<dbReference type="EMBL" id="JARAOO010000012">
    <property type="protein sequence ID" value="KAJ7948761.1"/>
    <property type="molecule type" value="Genomic_DNA"/>
</dbReference>
<dbReference type="KEGG" id="qsa:O6P43_029196"/>
<feature type="domain" description="PPM-type phosphatase" evidence="2">
    <location>
        <begin position="48"/>
        <end position="288"/>
    </location>
</feature>
<evidence type="ECO:0000313" key="4">
    <source>
        <dbReference type="Proteomes" id="UP001163823"/>
    </source>
</evidence>
<keyword evidence="1" id="KW-0479">Metal-binding</keyword>
<dbReference type="SMART" id="SM00332">
    <property type="entry name" value="PP2Cc"/>
    <property type="match status" value="1"/>
</dbReference>
<dbReference type="Pfam" id="PF07228">
    <property type="entry name" value="SpoIIE"/>
    <property type="match status" value="1"/>
</dbReference>
<comment type="catalytic activity">
    <reaction evidence="1">
        <text>O-phospho-L-threonyl-[protein] + H2O = L-threonyl-[protein] + phosphate</text>
        <dbReference type="Rhea" id="RHEA:47004"/>
        <dbReference type="Rhea" id="RHEA-COMP:11060"/>
        <dbReference type="Rhea" id="RHEA-COMP:11605"/>
        <dbReference type="ChEBI" id="CHEBI:15377"/>
        <dbReference type="ChEBI" id="CHEBI:30013"/>
        <dbReference type="ChEBI" id="CHEBI:43474"/>
        <dbReference type="ChEBI" id="CHEBI:61977"/>
        <dbReference type="EC" id="3.1.3.16"/>
    </reaction>
</comment>
<dbReference type="GO" id="GO:0004722">
    <property type="term" value="F:protein serine/threonine phosphatase activity"/>
    <property type="evidence" value="ECO:0007669"/>
    <property type="project" value="UniProtKB-EC"/>
</dbReference>
<accession>A0AAD7PAX4</accession>
<keyword evidence="1" id="KW-0378">Hydrolase</keyword>
<dbReference type="AlphaFoldDB" id="A0AAD7PAX4"/>
<keyword evidence="4" id="KW-1185">Reference proteome</keyword>
<comment type="catalytic activity">
    <reaction evidence="1">
        <text>O-phospho-L-seryl-[protein] + H2O = L-seryl-[protein] + phosphate</text>
        <dbReference type="Rhea" id="RHEA:20629"/>
        <dbReference type="Rhea" id="RHEA-COMP:9863"/>
        <dbReference type="Rhea" id="RHEA-COMP:11604"/>
        <dbReference type="ChEBI" id="CHEBI:15377"/>
        <dbReference type="ChEBI" id="CHEBI:29999"/>
        <dbReference type="ChEBI" id="CHEBI:43474"/>
        <dbReference type="ChEBI" id="CHEBI:83421"/>
        <dbReference type="EC" id="3.1.3.16"/>
    </reaction>
</comment>
<sequence length="289" mass="32075">MATLKRCHLDMEDGNSSFPITKYPKLADDHSFPSSYPTKQSLKMVAGSFYLPKDNPKKPQGEDAHFICLEKQTLGVADGVGGWAKKGIDGGEYARQLMENSLISVQNQPRGAVDLKKVLREGYLQTKAQGSSTACIITLNEQKRRLHAINVGDSGFILFRNNRFLYRSPAMQHRFNRPYQLGNSSTSDRPESAVVSTIWVMPGDIIIVGTDGLFDNMWPEEIEEVLDQRSSTKASMEPEELAWNIAELAMHNSLNRHSVSPFSNAARMAGKEHIGGKVDDITVVVAHIV</sequence>
<dbReference type="PANTHER" id="PTHR12320:SF14">
    <property type="entry name" value="PROTEIN PHOSPHATASE"/>
    <property type="match status" value="1"/>
</dbReference>
<comment type="caution">
    <text evidence="3">The sequence shown here is derived from an EMBL/GenBank/DDBJ whole genome shotgun (WGS) entry which is preliminary data.</text>
</comment>
<name>A0AAD7PAX4_QUISA</name>
<dbReference type="PANTHER" id="PTHR12320">
    <property type="entry name" value="PROTEIN PHOSPHATASE 2C"/>
    <property type="match status" value="1"/>
</dbReference>
<comment type="cofactor">
    <cofactor evidence="1">
        <name>Mn(2+)</name>
        <dbReference type="ChEBI" id="CHEBI:29035"/>
    </cofactor>
</comment>
<dbReference type="InterPro" id="IPR001932">
    <property type="entry name" value="PPM-type_phosphatase-like_dom"/>
</dbReference>
<comment type="cofactor">
    <cofactor evidence="1">
        <name>Mg(2+)</name>
        <dbReference type="ChEBI" id="CHEBI:18420"/>
    </cofactor>
</comment>
<keyword evidence="1" id="KW-0904">Protein phosphatase</keyword>
<dbReference type="PROSITE" id="PS51746">
    <property type="entry name" value="PPM_2"/>
    <property type="match status" value="1"/>
</dbReference>
<organism evidence="3 4">
    <name type="scientific">Quillaja saponaria</name>
    <name type="common">Soap bark tree</name>
    <dbReference type="NCBI Taxonomy" id="32244"/>
    <lineage>
        <taxon>Eukaryota</taxon>
        <taxon>Viridiplantae</taxon>
        <taxon>Streptophyta</taxon>
        <taxon>Embryophyta</taxon>
        <taxon>Tracheophyta</taxon>
        <taxon>Spermatophyta</taxon>
        <taxon>Magnoliopsida</taxon>
        <taxon>eudicotyledons</taxon>
        <taxon>Gunneridae</taxon>
        <taxon>Pentapetalae</taxon>
        <taxon>rosids</taxon>
        <taxon>fabids</taxon>
        <taxon>Fabales</taxon>
        <taxon>Quillajaceae</taxon>
        <taxon>Quillaja</taxon>
    </lineage>
</organism>
<evidence type="ECO:0000256" key="1">
    <source>
        <dbReference type="RuleBase" id="RU366020"/>
    </source>
</evidence>
<reference evidence="3" key="1">
    <citation type="journal article" date="2023" name="Science">
        <title>Elucidation of the pathway for biosynthesis of saponin adjuvants from the soapbark tree.</title>
        <authorList>
            <person name="Reed J."/>
            <person name="Orme A."/>
            <person name="El-Demerdash A."/>
            <person name="Owen C."/>
            <person name="Martin L.B.B."/>
            <person name="Misra R.C."/>
            <person name="Kikuchi S."/>
            <person name="Rejzek M."/>
            <person name="Martin A.C."/>
            <person name="Harkess A."/>
            <person name="Leebens-Mack J."/>
            <person name="Louveau T."/>
            <person name="Stephenson M.J."/>
            <person name="Osbourn A."/>
        </authorList>
    </citation>
    <scope>NUCLEOTIDE SEQUENCE</scope>
    <source>
        <strain evidence="3">S10</strain>
    </source>
</reference>
<dbReference type="InterPro" id="IPR039123">
    <property type="entry name" value="PPTC7"/>
</dbReference>
<keyword evidence="1" id="KW-0460">Magnesium</keyword>
<dbReference type="Proteomes" id="UP001163823">
    <property type="component" value="Chromosome 12"/>
</dbReference>
<evidence type="ECO:0000259" key="2">
    <source>
        <dbReference type="PROSITE" id="PS51746"/>
    </source>
</evidence>
<dbReference type="SUPFAM" id="SSF81606">
    <property type="entry name" value="PP2C-like"/>
    <property type="match status" value="1"/>
</dbReference>
<evidence type="ECO:0000313" key="3">
    <source>
        <dbReference type="EMBL" id="KAJ7948761.1"/>
    </source>
</evidence>
<keyword evidence="1" id="KW-0464">Manganese</keyword>
<gene>
    <name evidence="3" type="ORF">O6P43_029196</name>
</gene>
<protein>
    <recommendedName>
        <fullName evidence="1">Protein phosphatase</fullName>
        <ecNumber evidence="1">3.1.3.16</ecNumber>
    </recommendedName>
</protein>
<dbReference type="InterPro" id="IPR036457">
    <property type="entry name" value="PPM-type-like_dom_sf"/>
</dbReference>
<dbReference type="Gene3D" id="3.60.40.10">
    <property type="entry name" value="PPM-type phosphatase domain"/>
    <property type="match status" value="1"/>
</dbReference>